<reference evidence="1 2" key="1">
    <citation type="submission" date="2019-09" db="EMBL/GenBank/DDBJ databases">
        <title>Complete genome sequencing of four Arcobacter species reveals a diverse suite of mobile elements.</title>
        <authorList>
            <person name="Miller W.G."/>
            <person name="Yee E."/>
            <person name="Bono J.L."/>
        </authorList>
    </citation>
    <scope>NUCLEOTIDE SEQUENCE [LARGE SCALE GENOMIC DNA]</scope>
    <source>
        <strain evidence="1 2">CCUG 56899</strain>
    </source>
</reference>
<accession>A0A5C2HGL1</accession>
<evidence type="ECO:0000313" key="2">
    <source>
        <dbReference type="Proteomes" id="UP000322644"/>
    </source>
</evidence>
<gene>
    <name evidence="1" type="ORF">APORC_1708</name>
</gene>
<proteinExistence type="predicted"/>
<dbReference type="AlphaFoldDB" id="A0A5C2HGL1"/>
<evidence type="ECO:0000313" key="1">
    <source>
        <dbReference type="EMBL" id="QEP41274.1"/>
    </source>
</evidence>
<protein>
    <submittedName>
        <fullName evidence="1">Uncharacterized protein</fullName>
    </submittedName>
</protein>
<sequence length="56" mass="6252">MACIYTEVALFCNFIICLNIKIDLTISINIKVQGVIMTLLEFQWGVLCGGMVSNPR</sequence>
<name>A0A5C2HGL1_9BACT</name>
<dbReference type="EMBL" id="CP036246">
    <property type="protein sequence ID" value="QEP41274.1"/>
    <property type="molecule type" value="Genomic_DNA"/>
</dbReference>
<dbReference type="KEGG" id="apoc:APORC_1708"/>
<organism evidence="1 2">
    <name type="scientific">Arcobacter porcinus</name>
    <dbReference type="NCBI Taxonomy" id="1935204"/>
    <lineage>
        <taxon>Bacteria</taxon>
        <taxon>Pseudomonadati</taxon>
        <taxon>Campylobacterota</taxon>
        <taxon>Epsilonproteobacteria</taxon>
        <taxon>Campylobacterales</taxon>
        <taxon>Arcobacteraceae</taxon>
        <taxon>Arcobacter</taxon>
    </lineage>
</organism>
<dbReference type="Proteomes" id="UP000322644">
    <property type="component" value="Chromosome"/>
</dbReference>
<reference evidence="1 2" key="2">
    <citation type="submission" date="2019-09" db="EMBL/GenBank/DDBJ databases">
        <title>Taxonomic note: a critical rebuttal of the proposed division of the genus Arcobacter into six genera, emended descriptions of Arcobacter anaerophilus and the genus Arcobacter, and an assessment of genus-level boundaries for Epsilonproteobacteria using in silico genomic comparator tools.</title>
        <authorList>
            <person name="On S.L.W."/>
            <person name="Miller W.G."/>
            <person name="Biggs P."/>
            <person name="Cornelius A."/>
            <person name="Vandamme P."/>
        </authorList>
    </citation>
    <scope>NUCLEOTIDE SEQUENCE [LARGE SCALE GENOMIC DNA]</scope>
    <source>
        <strain evidence="1 2">CCUG 56899</strain>
    </source>
</reference>